<dbReference type="PANTHER" id="PTHR11699">
    <property type="entry name" value="ALDEHYDE DEHYDROGENASE-RELATED"/>
    <property type="match status" value="1"/>
</dbReference>
<feature type="domain" description="Aldehyde dehydrogenase" evidence="4">
    <location>
        <begin position="53"/>
        <end position="450"/>
    </location>
</feature>
<dbReference type="InterPro" id="IPR015590">
    <property type="entry name" value="Aldehyde_DH_dom"/>
</dbReference>
<evidence type="ECO:0000313" key="6">
    <source>
        <dbReference type="Proteomes" id="UP001235939"/>
    </source>
</evidence>
<gene>
    <name evidence="5" type="ORF">LAZ67_17003174</name>
</gene>
<dbReference type="EMBL" id="CP092879">
    <property type="protein sequence ID" value="UYV79586.1"/>
    <property type="molecule type" value="Genomic_DNA"/>
</dbReference>
<comment type="similarity">
    <text evidence="3">Belongs to the aldehyde dehydrogenase family.</text>
</comment>
<keyword evidence="1 3" id="KW-0560">Oxidoreductase</keyword>
<dbReference type="Proteomes" id="UP001235939">
    <property type="component" value="Chromosome 17"/>
</dbReference>
<sequence length="468" mass="49466">MFLPQVLIFSSPIPHILHKSHVPSTSPHIFLSNSLCSPTTPPCSPTSLTPPVKAQLEEIAVMETEDTGKPIWESRVDIAGCADVIQYYAGILSTALSGEIHELGHGRSCHVRKEPLGVVAGIGAWNYPFQVLAWKAAPALAAGNTIVFKPSEFTPLTAVRLAEIFGEAGAPPGVVNIVQGGGGTGQLLSRHPDISKVTFTGSVATGQAIMRDCAADMKRLTLEMGGKSALLVLADADLDLAVKATLIGNFLTQGAVCTNCTRVFVHDSLQEEFVRRLKNAARKLKVGDPRMEDTTVGATISAAHAAKVESYVTRAVAQGATLVYGGSRETVPGLEGGVYLRPCILSQCQDHMDVVQEEVFGSVVSLLTFSSVEEAIARANKSPFGLAAGVITRDLQAGQDAASQLQAGTVWVNDYNVFPPQMPFGGYKLSGLGRENGVEGLLEFVQSKSVYVNATGSVPSCPLFPSPN</sequence>
<proteinExistence type="inferred from homology"/>
<dbReference type="Pfam" id="PF00171">
    <property type="entry name" value="Aldedh"/>
    <property type="match status" value="1"/>
</dbReference>
<dbReference type="Gene3D" id="3.40.309.10">
    <property type="entry name" value="Aldehyde Dehydrogenase, Chain A, domain 2"/>
    <property type="match status" value="1"/>
</dbReference>
<protein>
    <submittedName>
        <fullName evidence="5">ALDH9A1</fullName>
    </submittedName>
</protein>
<feature type="active site" evidence="2">
    <location>
        <position position="223"/>
    </location>
</feature>
<dbReference type="PROSITE" id="PS00687">
    <property type="entry name" value="ALDEHYDE_DEHYDR_GLU"/>
    <property type="match status" value="1"/>
</dbReference>
<evidence type="ECO:0000313" key="5">
    <source>
        <dbReference type="EMBL" id="UYV79586.1"/>
    </source>
</evidence>
<keyword evidence="6" id="KW-1185">Reference proteome</keyword>
<dbReference type="InterPro" id="IPR016161">
    <property type="entry name" value="Ald_DH/histidinol_DH"/>
</dbReference>
<name>A0ABY6LEH2_9ARAC</name>
<evidence type="ECO:0000256" key="1">
    <source>
        <dbReference type="ARBA" id="ARBA00023002"/>
    </source>
</evidence>
<dbReference type="Gene3D" id="3.40.605.10">
    <property type="entry name" value="Aldehyde Dehydrogenase, Chain A, domain 1"/>
    <property type="match status" value="1"/>
</dbReference>
<organism evidence="5 6">
    <name type="scientific">Cordylochernes scorpioides</name>
    <dbReference type="NCBI Taxonomy" id="51811"/>
    <lineage>
        <taxon>Eukaryota</taxon>
        <taxon>Metazoa</taxon>
        <taxon>Ecdysozoa</taxon>
        <taxon>Arthropoda</taxon>
        <taxon>Chelicerata</taxon>
        <taxon>Arachnida</taxon>
        <taxon>Pseudoscorpiones</taxon>
        <taxon>Cheliferoidea</taxon>
        <taxon>Chernetidae</taxon>
        <taxon>Cordylochernes</taxon>
    </lineage>
</organism>
<evidence type="ECO:0000256" key="3">
    <source>
        <dbReference type="RuleBase" id="RU003345"/>
    </source>
</evidence>
<evidence type="ECO:0000259" key="4">
    <source>
        <dbReference type="Pfam" id="PF00171"/>
    </source>
</evidence>
<reference evidence="5 6" key="1">
    <citation type="submission" date="2022-01" db="EMBL/GenBank/DDBJ databases">
        <title>A chromosomal length assembly of Cordylochernes scorpioides.</title>
        <authorList>
            <person name="Zeh D."/>
            <person name="Zeh J."/>
        </authorList>
    </citation>
    <scope>NUCLEOTIDE SEQUENCE [LARGE SCALE GENOMIC DNA]</scope>
    <source>
        <strain evidence="5">IN4F17</strain>
        <tissue evidence="5">Whole Body</tissue>
    </source>
</reference>
<dbReference type="SUPFAM" id="SSF53720">
    <property type="entry name" value="ALDH-like"/>
    <property type="match status" value="1"/>
</dbReference>
<dbReference type="InterPro" id="IPR029510">
    <property type="entry name" value="Ald_DH_CS_GLU"/>
</dbReference>
<accession>A0ABY6LEH2</accession>
<dbReference type="InterPro" id="IPR016163">
    <property type="entry name" value="Ald_DH_C"/>
</dbReference>
<dbReference type="InterPro" id="IPR016162">
    <property type="entry name" value="Ald_DH_N"/>
</dbReference>
<evidence type="ECO:0000256" key="2">
    <source>
        <dbReference type="PROSITE-ProRule" id="PRU10007"/>
    </source>
</evidence>